<accession>A0AAP0FX34</accession>
<dbReference type="EMBL" id="JBBWWQ010000018">
    <property type="protein sequence ID" value="KAK8921430.1"/>
    <property type="molecule type" value="Genomic_DNA"/>
</dbReference>
<gene>
    <name evidence="1" type="ORF">KSP39_PZI020275</name>
</gene>
<protein>
    <submittedName>
        <fullName evidence="1">Uncharacterized protein</fullName>
    </submittedName>
</protein>
<proteinExistence type="predicted"/>
<dbReference type="AlphaFoldDB" id="A0AAP0FX34"/>
<name>A0AAP0FX34_9ASPA</name>
<organism evidence="1 2">
    <name type="scientific">Platanthera zijinensis</name>
    <dbReference type="NCBI Taxonomy" id="2320716"/>
    <lineage>
        <taxon>Eukaryota</taxon>
        <taxon>Viridiplantae</taxon>
        <taxon>Streptophyta</taxon>
        <taxon>Embryophyta</taxon>
        <taxon>Tracheophyta</taxon>
        <taxon>Spermatophyta</taxon>
        <taxon>Magnoliopsida</taxon>
        <taxon>Liliopsida</taxon>
        <taxon>Asparagales</taxon>
        <taxon>Orchidaceae</taxon>
        <taxon>Orchidoideae</taxon>
        <taxon>Orchideae</taxon>
        <taxon>Orchidinae</taxon>
        <taxon>Platanthera</taxon>
    </lineage>
</organism>
<evidence type="ECO:0000313" key="2">
    <source>
        <dbReference type="Proteomes" id="UP001418222"/>
    </source>
</evidence>
<dbReference type="Proteomes" id="UP001418222">
    <property type="component" value="Unassembled WGS sequence"/>
</dbReference>
<keyword evidence="2" id="KW-1185">Reference proteome</keyword>
<evidence type="ECO:0000313" key="1">
    <source>
        <dbReference type="EMBL" id="KAK8921430.1"/>
    </source>
</evidence>
<reference evidence="1 2" key="1">
    <citation type="journal article" date="2022" name="Nat. Plants">
        <title>Genomes of leafy and leafless Platanthera orchids illuminate the evolution of mycoheterotrophy.</title>
        <authorList>
            <person name="Li M.H."/>
            <person name="Liu K.W."/>
            <person name="Li Z."/>
            <person name="Lu H.C."/>
            <person name="Ye Q.L."/>
            <person name="Zhang D."/>
            <person name="Wang J.Y."/>
            <person name="Li Y.F."/>
            <person name="Zhong Z.M."/>
            <person name="Liu X."/>
            <person name="Yu X."/>
            <person name="Liu D.K."/>
            <person name="Tu X.D."/>
            <person name="Liu B."/>
            <person name="Hao Y."/>
            <person name="Liao X.Y."/>
            <person name="Jiang Y.T."/>
            <person name="Sun W.H."/>
            <person name="Chen J."/>
            <person name="Chen Y.Q."/>
            <person name="Ai Y."/>
            <person name="Zhai J.W."/>
            <person name="Wu S.S."/>
            <person name="Zhou Z."/>
            <person name="Hsiao Y.Y."/>
            <person name="Wu W.L."/>
            <person name="Chen Y.Y."/>
            <person name="Lin Y.F."/>
            <person name="Hsu J.L."/>
            <person name="Li C.Y."/>
            <person name="Wang Z.W."/>
            <person name="Zhao X."/>
            <person name="Zhong W.Y."/>
            <person name="Ma X.K."/>
            <person name="Ma L."/>
            <person name="Huang J."/>
            <person name="Chen G.Z."/>
            <person name="Huang M.Z."/>
            <person name="Huang L."/>
            <person name="Peng D.H."/>
            <person name="Luo Y.B."/>
            <person name="Zou S.Q."/>
            <person name="Chen S.P."/>
            <person name="Lan S."/>
            <person name="Tsai W.C."/>
            <person name="Van de Peer Y."/>
            <person name="Liu Z.J."/>
        </authorList>
    </citation>
    <scope>NUCLEOTIDE SEQUENCE [LARGE SCALE GENOMIC DNA]</scope>
    <source>
        <strain evidence="1">Lor287</strain>
    </source>
</reference>
<sequence length="64" mass="7273">MLTGFSSRSWERCSSYQTSITRASLTTPIRDTQVSLLQTFCLSEGLFDLRICIDPLTKTHLSRC</sequence>
<comment type="caution">
    <text evidence="1">The sequence shown here is derived from an EMBL/GenBank/DDBJ whole genome shotgun (WGS) entry which is preliminary data.</text>
</comment>